<feature type="compositionally biased region" description="Pro residues" evidence="1">
    <location>
        <begin position="1"/>
        <end position="11"/>
    </location>
</feature>
<feature type="region of interest" description="Disordered" evidence="1">
    <location>
        <begin position="1"/>
        <end position="45"/>
    </location>
</feature>
<dbReference type="Proteomes" id="UP000250266">
    <property type="component" value="Unassembled WGS sequence"/>
</dbReference>
<accession>A0A8E2JFP6</accession>
<evidence type="ECO:0000313" key="2">
    <source>
        <dbReference type="EMBL" id="OCK80849.1"/>
    </source>
</evidence>
<keyword evidence="3" id="KW-1185">Reference proteome</keyword>
<evidence type="ECO:0000313" key="3">
    <source>
        <dbReference type="Proteomes" id="UP000250266"/>
    </source>
</evidence>
<gene>
    <name evidence="2" type="ORF">K432DRAFT_442854</name>
</gene>
<reference evidence="2 3" key="1">
    <citation type="journal article" date="2016" name="Nat. Commun.">
        <title>Ectomycorrhizal ecology is imprinted in the genome of the dominant symbiotic fungus Cenococcum geophilum.</title>
        <authorList>
            <consortium name="DOE Joint Genome Institute"/>
            <person name="Peter M."/>
            <person name="Kohler A."/>
            <person name="Ohm R.A."/>
            <person name="Kuo A."/>
            <person name="Krutzmann J."/>
            <person name="Morin E."/>
            <person name="Arend M."/>
            <person name="Barry K.W."/>
            <person name="Binder M."/>
            <person name="Choi C."/>
            <person name="Clum A."/>
            <person name="Copeland A."/>
            <person name="Grisel N."/>
            <person name="Haridas S."/>
            <person name="Kipfer T."/>
            <person name="LaButti K."/>
            <person name="Lindquist E."/>
            <person name="Lipzen A."/>
            <person name="Maire R."/>
            <person name="Meier B."/>
            <person name="Mihaltcheva S."/>
            <person name="Molinier V."/>
            <person name="Murat C."/>
            <person name="Poggeler S."/>
            <person name="Quandt C.A."/>
            <person name="Sperisen C."/>
            <person name="Tritt A."/>
            <person name="Tisserant E."/>
            <person name="Crous P.W."/>
            <person name="Henrissat B."/>
            <person name="Nehls U."/>
            <person name="Egli S."/>
            <person name="Spatafora J.W."/>
            <person name="Grigoriev I.V."/>
            <person name="Martin F.M."/>
        </authorList>
    </citation>
    <scope>NUCLEOTIDE SEQUENCE [LARGE SCALE GENOMIC DNA]</scope>
    <source>
        <strain evidence="2 3">CBS 459.81</strain>
    </source>
</reference>
<organism evidence="2 3">
    <name type="scientific">Lepidopterella palustris CBS 459.81</name>
    <dbReference type="NCBI Taxonomy" id="1314670"/>
    <lineage>
        <taxon>Eukaryota</taxon>
        <taxon>Fungi</taxon>
        <taxon>Dikarya</taxon>
        <taxon>Ascomycota</taxon>
        <taxon>Pezizomycotina</taxon>
        <taxon>Dothideomycetes</taxon>
        <taxon>Pleosporomycetidae</taxon>
        <taxon>Mytilinidiales</taxon>
        <taxon>Argynnaceae</taxon>
        <taxon>Lepidopterella</taxon>
    </lineage>
</organism>
<protein>
    <submittedName>
        <fullName evidence="2">Uncharacterized protein</fullName>
    </submittedName>
</protein>
<dbReference type="AlphaFoldDB" id="A0A8E2JFP6"/>
<proteinExistence type="predicted"/>
<feature type="compositionally biased region" description="Acidic residues" evidence="1">
    <location>
        <begin position="103"/>
        <end position="123"/>
    </location>
</feature>
<feature type="compositionally biased region" description="Polar residues" evidence="1">
    <location>
        <begin position="140"/>
        <end position="149"/>
    </location>
</feature>
<feature type="region of interest" description="Disordered" evidence="1">
    <location>
        <begin position="98"/>
        <end position="176"/>
    </location>
</feature>
<dbReference type="EMBL" id="KV744943">
    <property type="protein sequence ID" value="OCK80849.1"/>
    <property type="molecule type" value="Genomic_DNA"/>
</dbReference>
<feature type="compositionally biased region" description="Polar residues" evidence="1">
    <location>
        <begin position="28"/>
        <end position="42"/>
    </location>
</feature>
<sequence length="176" mass="19340">MPPSNPPPAPYSPLQQDRQARSRPTHQPAGSSANLLSTTFQFPSAVHPSQYRLDETFESRERRHNAAVYLESNEMLIWYAAQRNESVPQTRLHFEKILAGQESDSDSLEWVDDQGDYSSEDDTGNTAEADEAGKSKYRASPSSKQNAKSKSPKQGKRKDRKRKSGGSSGGASVAAG</sequence>
<evidence type="ECO:0000256" key="1">
    <source>
        <dbReference type="SAM" id="MobiDB-lite"/>
    </source>
</evidence>
<dbReference type="OrthoDB" id="5372011at2759"/>
<feature type="compositionally biased region" description="Basic residues" evidence="1">
    <location>
        <begin position="150"/>
        <end position="164"/>
    </location>
</feature>
<name>A0A8E2JFP6_9PEZI</name>